<comment type="caution">
    <text evidence="3">The sequence shown here is derived from an EMBL/GenBank/DDBJ whole genome shotgun (WGS) entry which is preliminary data.</text>
</comment>
<evidence type="ECO:0000256" key="2">
    <source>
        <dbReference type="SAM" id="SignalP"/>
    </source>
</evidence>
<feature type="compositionally biased region" description="Polar residues" evidence="1">
    <location>
        <begin position="54"/>
        <end position="63"/>
    </location>
</feature>
<feature type="compositionally biased region" description="Low complexity" evidence="1">
    <location>
        <begin position="87"/>
        <end position="97"/>
    </location>
</feature>
<feature type="chain" id="PRO_5043462490" evidence="2">
    <location>
        <begin position="21"/>
        <end position="154"/>
    </location>
</feature>
<name>A0AAV7P1S8_PLEWA</name>
<feature type="compositionally biased region" description="Polar residues" evidence="1">
    <location>
        <begin position="143"/>
        <end position="154"/>
    </location>
</feature>
<feature type="signal peptide" evidence="2">
    <location>
        <begin position="1"/>
        <end position="20"/>
    </location>
</feature>
<gene>
    <name evidence="3" type="ORF">NDU88_000605</name>
</gene>
<proteinExistence type="predicted"/>
<sequence length="154" mass="16203">MVAFLLISCLSTWCFGAGSGSRISIGIGAGGGQRLSVSASTQRPHSFSPALGASGNQAARQIWQSEGQESVSEQSKPGWGGPRLQCGSRSSRSWSAGAGELRRQRLCRAAGQAGSTLSARATEHLSPRSPSAQRKWQEDRAKTGNSWEQLSCPA</sequence>
<feature type="region of interest" description="Disordered" evidence="1">
    <location>
        <begin position="112"/>
        <end position="154"/>
    </location>
</feature>
<feature type="compositionally biased region" description="Low complexity" evidence="1">
    <location>
        <begin position="64"/>
        <end position="75"/>
    </location>
</feature>
<dbReference type="Proteomes" id="UP001066276">
    <property type="component" value="Chromosome 7"/>
</dbReference>
<evidence type="ECO:0000256" key="1">
    <source>
        <dbReference type="SAM" id="MobiDB-lite"/>
    </source>
</evidence>
<keyword evidence="4" id="KW-1185">Reference proteome</keyword>
<dbReference type="EMBL" id="JANPWB010000011">
    <property type="protein sequence ID" value="KAJ1122101.1"/>
    <property type="molecule type" value="Genomic_DNA"/>
</dbReference>
<reference evidence="3" key="1">
    <citation type="journal article" date="2022" name="bioRxiv">
        <title>Sequencing and chromosome-scale assembly of the giantPleurodeles waltlgenome.</title>
        <authorList>
            <person name="Brown T."/>
            <person name="Elewa A."/>
            <person name="Iarovenko S."/>
            <person name="Subramanian E."/>
            <person name="Araus A.J."/>
            <person name="Petzold A."/>
            <person name="Susuki M."/>
            <person name="Suzuki K.-i.T."/>
            <person name="Hayashi T."/>
            <person name="Toyoda A."/>
            <person name="Oliveira C."/>
            <person name="Osipova E."/>
            <person name="Leigh N.D."/>
            <person name="Simon A."/>
            <person name="Yun M.H."/>
        </authorList>
    </citation>
    <scope>NUCLEOTIDE SEQUENCE</scope>
    <source>
        <strain evidence="3">20211129_DDA</strain>
        <tissue evidence="3">Liver</tissue>
    </source>
</reference>
<keyword evidence="2" id="KW-0732">Signal</keyword>
<dbReference type="AlphaFoldDB" id="A0AAV7P1S8"/>
<evidence type="ECO:0000313" key="3">
    <source>
        <dbReference type="EMBL" id="KAJ1122101.1"/>
    </source>
</evidence>
<accession>A0AAV7P1S8</accession>
<feature type="region of interest" description="Disordered" evidence="1">
    <location>
        <begin position="39"/>
        <end position="97"/>
    </location>
</feature>
<protein>
    <submittedName>
        <fullName evidence="3">Uncharacterized protein</fullName>
    </submittedName>
</protein>
<organism evidence="3 4">
    <name type="scientific">Pleurodeles waltl</name>
    <name type="common">Iberian ribbed newt</name>
    <dbReference type="NCBI Taxonomy" id="8319"/>
    <lineage>
        <taxon>Eukaryota</taxon>
        <taxon>Metazoa</taxon>
        <taxon>Chordata</taxon>
        <taxon>Craniata</taxon>
        <taxon>Vertebrata</taxon>
        <taxon>Euteleostomi</taxon>
        <taxon>Amphibia</taxon>
        <taxon>Batrachia</taxon>
        <taxon>Caudata</taxon>
        <taxon>Salamandroidea</taxon>
        <taxon>Salamandridae</taxon>
        <taxon>Pleurodelinae</taxon>
        <taxon>Pleurodeles</taxon>
    </lineage>
</organism>
<evidence type="ECO:0000313" key="4">
    <source>
        <dbReference type="Proteomes" id="UP001066276"/>
    </source>
</evidence>